<dbReference type="STRING" id="930992.A0A0C9ZE40"/>
<dbReference type="HOGENOM" id="CLU_065614_3_1_1"/>
<keyword evidence="3" id="KW-1185">Reference proteome</keyword>
<sequence>SAYSSLSSVGSSESKIPTPEGEVGRPGCGGYSLETALSWDAEHFKKLKDCVHKSIEKHCDISKSKKHQDSAALDIVKNEALARFSELQDNEGCWPVGDIIQMQLKNTSAK</sequence>
<organism evidence="2 3">
    <name type="scientific">Suillus luteus UH-Slu-Lm8-n1</name>
    <dbReference type="NCBI Taxonomy" id="930992"/>
    <lineage>
        <taxon>Eukaryota</taxon>
        <taxon>Fungi</taxon>
        <taxon>Dikarya</taxon>
        <taxon>Basidiomycota</taxon>
        <taxon>Agaricomycotina</taxon>
        <taxon>Agaricomycetes</taxon>
        <taxon>Agaricomycetidae</taxon>
        <taxon>Boletales</taxon>
        <taxon>Suillineae</taxon>
        <taxon>Suillaceae</taxon>
        <taxon>Suillus</taxon>
    </lineage>
</organism>
<reference evidence="3" key="2">
    <citation type="submission" date="2015-01" db="EMBL/GenBank/DDBJ databases">
        <title>Evolutionary Origins and Diversification of the Mycorrhizal Mutualists.</title>
        <authorList>
            <consortium name="DOE Joint Genome Institute"/>
            <consortium name="Mycorrhizal Genomics Consortium"/>
            <person name="Kohler A."/>
            <person name="Kuo A."/>
            <person name="Nagy L.G."/>
            <person name="Floudas D."/>
            <person name="Copeland A."/>
            <person name="Barry K.W."/>
            <person name="Cichocki N."/>
            <person name="Veneault-Fourrey C."/>
            <person name="LaButti K."/>
            <person name="Lindquist E.A."/>
            <person name="Lipzen A."/>
            <person name="Lundell T."/>
            <person name="Morin E."/>
            <person name="Murat C."/>
            <person name="Riley R."/>
            <person name="Ohm R."/>
            <person name="Sun H."/>
            <person name="Tunlid A."/>
            <person name="Henrissat B."/>
            <person name="Grigoriev I.V."/>
            <person name="Hibbett D.S."/>
            <person name="Martin F."/>
        </authorList>
    </citation>
    <scope>NUCLEOTIDE SEQUENCE [LARGE SCALE GENOMIC DNA]</scope>
    <source>
        <strain evidence="3">UH-Slu-Lm8-n1</strain>
    </source>
</reference>
<gene>
    <name evidence="2" type="ORF">CY34DRAFT_36516</name>
</gene>
<evidence type="ECO:0000313" key="2">
    <source>
        <dbReference type="EMBL" id="KIK35765.1"/>
    </source>
</evidence>
<evidence type="ECO:0000256" key="1">
    <source>
        <dbReference type="SAM" id="MobiDB-lite"/>
    </source>
</evidence>
<feature type="region of interest" description="Disordered" evidence="1">
    <location>
        <begin position="1"/>
        <end position="27"/>
    </location>
</feature>
<dbReference type="AlphaFoldDB" id="A0A0C9ZE40"/>
<protein>
    <submittedName>
        <fullName evidence="2">Uncharacterized protein</fullName>
    </submittedName>
</protein>
<accession>A0A0C9ZE40</accession>
<proteinExistence type="predicted"/>
<reference evidence="2 3" key="1">
    <citation type="submission" date="2014-04" db="EMBL/GenBank/DDBJ databases">
        <authorList>
            <consortium name="DOE Joint Genome Institute"/>
            <person name="Kuo A."/>
            <person name="Ruytinx J."/>
            <person name="Rineau F."/>
            <person name="Colpaert J."/>
            <person name="Kohler A."/>
            <person name="Nagy L.G."/>
            <person name="Floudas D."/>
            <person name="Copeland A."/>
            <person name="Barry K.W."/>
            <person name="Cichocki N."/>
            <person name="Veneault-Fourrey C."/>
            <person name="LaButti K."/>
            <person name="Lindquist E.A."/>
            <person name="Lipzen A."/>
            <person name="Lundell T."/>
            <person name="Morin E."/>
            <person name="Murat C."/>
            <person name="Sun H."/>
            <person name="Tunlid A."/>
            <person name="Henrissat B."/>
            <person name="Grigoriev I.V."/>
            <person name="Hibbett D.S."/>
            <person name="Martin F."/>
            <person name="Nordberg H.P."/>
            <person name="Cantor M.N."/>
            <person name="Hua S.X."/>
        </authorList>
    </citation>
    <scope>NUCLEOTIDE SEQUENCE [LARGE SCALE GENOMIC DNA]</scope>
    <source>
        <strain evidence="2 3">UH-Slu-Lm8-n1</strain>
    </source>
</reference>
<feature type="compositionally biased region" description="Low complexity" evidence="1">
    <location>
        <begin position="1"/>
        <end position="14"/>
    </location>
</feature>
<dbReference type="Proteomes" id="UP000054485">
    <property type="component" value="Unassembled WGS sequence"/>
</dbReference>
<name>A0A0C9ZE40_9AGAM</name>
<feature type="non-terminal residue" evidence="2">
    <location>
        <position position="1"/>
    </location>
</feature>
<dbReference type="EMBL" id="KN835590">
    <property type="protein sequence ID" value="KIK35765.1"/>
    <property type="molecule type" value="Genomic_DNA"/>
</dbReference>
<feature type="non-terminal residue" evidence="2">
    <location>
        <position position="110"/>
    </location>
</feature>
<dbReference type="OrthoDB" id="2660310at2759"/>
<dbReference type="InParanoid" id="A0A0C9ZE40"/>
<evidence type="ECO:0000313" key="3">
    <source>
        <dbReference type="Proteomes" id="UP000054485"/>
    </source>
</evidence>